<dbReference type="Pfam" id="PF00999">
    <property type="entry name" value="Na_H_Exchanger"/>
    <property type="match status" value="1"/>
</dbReference>
<reference evidence="8" key="1">
    <citation type="journal article" date="2018" name="Nat. Microbiol.">
        <title>Leveraging single-cell genomics to expand the fungal tree of life.</title>
        <authorList>
            <person name="Ahrendt S.R."/>
            <person name="Quandt C.A."/>
            <person name="Ciobanu D."/>
            <person name="Clum A."/>
            <person name="Salamov A."/>
            <person name="Andreopoulos B."/>
            <person name="Cheng J.F."/>
            <person name="Woyke T."/>
            <person name="Pelin A."/>
            <person name="Henrissat B."/>
            <person name="Reynolds N.K."/>
            <person name="Benny G.L."/>
            <person name="Smith M.E."/>
            <person name="James T.Y."/>
            <person name="Grigoriev I.V."/>
        </authorList>
    </citation>
    <scope>NUCLEOTIDE SEQUENCE [LARGE SCALE GENOMIC DNA]</scope>
    <source>
        <strain evidence="8">ATCC 52028</strain>
    </source>
</reference>
<protein>
    <recommendedName>
        <fullName evidence="6">Cation/H+ exchanger transmembrane domain-containing protein</fullName>
    </recommendedName>
</protein>
<evidence type="ECO:0000256" key="4">
    <source>
        <dbReference type="ARBA" id="ARBA00023136"/>
    </source>
</evidence>
<keyword evidence="4 5" id="KW-0472">Membrane</keyword>
<dbReference type="OrthoDB" id="2190219at2759"/>
<feature type="transmembrane region" description="Helical" evidence="5">
    <location>
        <begin position="107"/>
        <end position="129"/>
    </location>
</feature>
<evidence type="ECO:0000256" key="1">
    <source>
        <dbReference type="ARBA" id="ARBA00004141"/>
    </source>
</evidence>
<evidence type="ECO:0000256" key="2">
    <source>
        <dbReference type="ARBA" id="ARBA00022692"/>
    </source>
</evidence>
<dbReference type="PANTHER" id="PTHR31382:SF1">
    <property type="entry name" value="SODIUM ION_PROTON EXCHANGER (EUROFUNG)"/>
    <property type="match status" value="1"/>
</dbReference>
<keyword evidence="2 5" id="KW-0812">Transmembrane</keyword>
<dbReference type="GO" id="GO:0036376">
    <property type="term" value="P:sodium ion export across plasma membrane"/>
    <property type="evidence" value="ECO:0007669"/>
    <property type="project" value="InterPro"/>
</dbReference>
<feature type="transmembrane region" description="Helical" evidence="5">
    <location>
        <begin position="328"/>
        <end position="351"/>
    </location>
</feature>
<dbReference type="PANTHER" id="PTHR31382">
    <property type="entry name" value="NA(+)/H(+) ANTIPORTER"/>
    <property type="match status" value="1"/>
</dbReference>
<evidence type="ECO:0000313" key="8">
    <source>
        <dbReference type="Proteomes" id="UP000274922"/>
    </source>
</evidence>
<accession>A0A4P9X308</accession>
<dbReference type="GO" id="GO:0042391">
    <property type="term" value="P:regulation of membrane potential"/>
    <property type="evidence" value="ECO:0007669"/>
    <property type="project" value="InterPro"/>
</dbReference>
<evidence type="ECO:0000313" key="7">
    <source>
        <dbReference type="EMBL" id="RKO99397.1"/>
    </source>
</evidence>
<sequence length="445" mass="49578">MTRFNPVSIGTNNVATDAALVGGFTLIFGFVSLAVKEKLFLSESLVATVIGILFGPRVIDAFDPFRFGRDNINNITLQFSQIVIGVQVMAAAVSIPKTYWRKQWGTLLILWGPIMFYMWISTAIVVYLVTRVNFRDSLIIAASCAPTDPILANSIVSGRFADMHISLPIRYLLSAESAGNDGIGTLFYTLAIYLRTEASVGKAFIRWAYECVAYEVVGAAIFGALVGWLANWSLKNSERRNLIDKRNFLVFEISLALFIVGVSAMLGLSPFLAVFVAGIVFSWDGWFTEETAEAHVQETIDMLLNLTFFLYFGTSIEWSTFNTPELPVWRLILATILILLVRRVPIIFALHRYIPPLYSYQEAFFVGSFGPIGVAALWYMAEAVHTLHEVHEEAGQIVPVIQFIVLISVFVYGITLPFVHLTLNKVSTWSRSSAVSVPRWPSNTP</sequence>
<dbReference type="GO" id="GO:0015385">
    <property type="term" value="F:sodium:proton antiporter activity"/>
    <property type="evidence" value="ECO:0007669"/>
    <property type="project" value="InterPro"/>
</dbReference>
<feature type="transmembrane region" description="Helical" evidence="5">
    <location>
        <begin position="401"/>
        <end position="423"/>
    </location>
</feature>
<dbReference type="STRING" id="1555241.A0A4P9X308"/>
<dbReference type="AlphaFoldDB" id="A0A4P9X308"/>
<name>A0A4P9X308_9FUNG</name>
<proteinExistence type="predicted"/>
<dbReference type="Proteomes" id="UP000274922">
    <property type="component" value="Unassembled WGS sequence"/>
</dbReference>
<feature type="transmembrane region" description="Helical" evidence="5">
    <location>
        <begin position="40"/>
        <end position="59"/>
    </location>
</feature>
<feature type="domain" description="Cation/H+ exchanger transmembrane" evidence="6">
    <location>
        <begin position="31"/>
        <end position="419"/>
    </location>
</feature>
<dbReference type="EMBL" id="ML014288">
    <property type="protein sequence ID" value="RKO99397.1"/>
    <property type="molecule type" value="Genomic_DNA"/>
</dbReference>
<comment type="subcellular location">
    <subcellularLocation>
        <location evidence="1">Membrane</location>
        <topology evidence="1">Multi-pass membrane protein</topology>
    </subcellularLocation>
</comment>
<feature type="transmembrane region" description="Helical" evidence="5">
    <location>
        <begin position="14"/>
        <end position="33"/>
    </location>
</feature>
<feature type="transmembrane region" description="Helical" evidence="5">
    <location>
        <begin position="363"/>
        <end position="381"/>
    </location>
</feature>
<dbReference type="Gene3D" id="1.20.1530.20">
    <property type="match status" value="1"/>
</dbReference>
<evidence type="ECO:0000256" key="5">
    <source>
        <dbReference type="SAM" id="Phobius"/>
    </source>
</evidence>
<dbReference type="InterPro" id="IPR006153">
    <property type="entry name" value="Cation/H_exchanger_TM"/>
</dbReference>
<dbReference type="GO" id="GO:0120029">
    <property type="term" value="P:proton export across plasma membrane"/>
    <property type="evidence" value="ECO:0007669"/>
    <property type="project" value="InterPro"/>
</dbReference>
<gene>
    <name evidence="7" type="ORF">CXG81DRAFT_14571</name>
</gene>
<dbReference type="InterPro" id="IPR038770">
    <property type="entry name" value="Na+/solute_symporter_sf"/>
</dbReference>
<organism evidence="7 8">
    <name type="scientific">Caulochytrium protostelioides</name>
    <dbReference type="NCBI Taxonomy" id="1555241"/>
    <lineage>
        <taxon>Eukaryota</taxon>
        <taxon>Fungi</taxon>
        <taxon>Fungi incertae sedis</taxon>
        <taxon>Chytridiomycota</taxon>
        <taxon>Chytridiomycota incertae sedis</taxon>
        <taxon>Chytridiomycetes</taxon>
        <taxon>Caulochytriales</taxon>
        <taxon>Caulochytriaceae</taxon>
        <taxon>Caulochytrium</taxon>
    </lineage>
</organism>
<evidence type="ECO:0000259" key="6">
    <source>
        <dbReference type="Pfam" id="PF00999"/>
    </source>
</evidence>
<feature type="transmembrane region" description="Helical" evidence="5">
    <location>
        <begin position="212"/>
        <end position="234"/>
    </location>
</feature>
<feature type="transmembrane region" description="Helical" evidence="5">
    <location>
        <begin position="79"/>
        <end position="95"/>
    </location>
</feature>
<dbReference type="GO" id="GO:0005886">
    <property type="term" value="C:plasma membrane"/>
    <property type="evidence" value="ECO:0007669"/>
    <property type="project" value="InterPro"/>
</dbReference>
<evidence type="ECO:0000256" key="3">
    <source>
        <dbReference type="ARBA" id="ARBA00022989"/>
    </source>
</evidence>
<keyword evidence="3 5" id="KW-1133">Transmembrane helix</keyword>
<feature type="transmembrane region" description="Helical" evidence="5">
    <location>
        <begin position="255"/>
        <end position="281"/>
    </location>
</feature>
<feature type="non-terminal residue" evidence="7">
    <location>
        <position position="445"/>
    </location>
</feature>
<dbReference type="InterPro" id="IPR004712">
    <property type="entry name" value="Na+/H+_antiporter_fungi"/>
</dbReference>
<keyword evidence="8" id="KW-1185">Reference proteome</keyword>